<feature type="region of interest" description="Disordered" evidence="2">
    <location>
        <begin position="1"/>
        <end position="21"/>
    </location>
</feature>
<dbReference type="InterPro" id="IPR014710">
    <property type="entry name" value="RmlC-like_jellyroll"/>
</dbReference>
<keyword evidence="1" id="KW-0479">Metal-binding</keyword>
<evidence type="ECO:0000259" key="3">
    <source>
        <dbReference type="Pfam" id="PF07883"/>
    </source>
</evidence>
<dbReference type="InterPro" id="IPR011051">
    <property type="entry name" value="RmlC_Cupin_sf"/>
</dbReference>
<gene>
    <name evidence="4" type="ORF">SAMN05421642_12437</name>
</gene>
<dbReference type="PANTHER" id="PTHR35848:SF6">
    <property type="entry name" value="CUPIN TYPE-2 DOMAIN-CONTAINING PROTEIN"/>
    <property type="match status" value="1"/>
</dbReference>
<evidence type="ECO:0000256" key="1">
    <source>
        <dbReference type="ARBA" id="ARBA00022723"/>
    </source>
</evidence>
<reference evidence="5" key="1">
    <citation type="submission" date="2017-06" db="EMBL/GenBank/DDBJ databases">
        <authorList>
            <person name="Varghese N."/>
            <person name="Submissions S."/>
        </authorList>
    </citation>
    <scope>NUCLEOTIDE SEQUENCE [LARGE SCALE GENOMIC DNA]</scope>
    <source>
        <strain evidence="5">JCM 23211</strain>
    </source>
</reference>
<evidence type="ECO:0000313" key="5">
    <source>
        <dbReference type="Proteomes" id="UP000198327"/>
    </source>
</evidence>
<sequence length="153" mass="16342">MTTSTEGRTVTDSASDDGRPAVVLHASEITPRQRGGGARTIPLVSQQVGAKDFLNGITMFAPGSAIPEHIHNCDESVLILKGSAVAHIDGKQYPVSVGDNSFIPAGIQHFFHNTSETEELHIFWTYASTDATRTVIATGVTTRIDEEHGTNIA</sequence>
<keyword evidence="5" id="KW-1185">Reference proteome</keyword>
<dbReference type="SUPFAM" id="SSF51182">
    <property type="entry name" value="RmlC-like cupins"/>
    <property type="match status" value="1"/>
</dbReference>
<dbReference type="Proteomes" id="UP000198327">
    <property type="component" value="Unassembled WGS sequence"/>
</dbReference>
<evidence type="ECO:0000313" key="4">
    <source>
        <dbReference type="EMBL" id="SNT47357.1"/>
    </source>
</evidence>
<organism evidence="4 5">
    <name type="scientific">Rhodococcoides kyotonense</name>
    <dbReference type="NCBI Taxonomy" id="398843"/>
    <lineage>
        <taxon>Bacteria</taxon>
        <taxon>Bacillati</taxon>
        <taxon>Actinomycetota</taxon>
        <taxon>Actinomycetes</taxon>
        <taxon>Mycobacteriales</taxon>
        <taxon>Nocardiaceae</taxon>
        <taxon>Rhodococcoides</taxon>
    </lineage>
</organism>
<dbReference type="InterPro" id="IPR013096">
    <property type="entry name" value="Cupin_2"/>
</dbReference>
<feature type="domain" description="Cupin type-2" evidence="3">
    <location>
        <begin position="58"/>
        <end position="126"/>
    </location>
</feature>
<dbReference type="GO" id="GO:0046872">
    <property type="term" value="F:metal ion binding"/>
    <property type="evidence" value="ECO:0007669"/>
    <property type="project" value="UniProtKB-KW"/>
</dbReference>
<dbReference type="Gene3D" id="2.60.120.10">
    <property type="entry name" value="Jelly Rolls"/>
    <property type="match status" value="1"/>
</dbReference>
<dbReference type="EMBL" id="FZOW01000024">
    <property type="protein sequence ID" value="SNT47357.1"/>
    <property type="molecule type" value="Genomic_DNA"/>
</dbReference>
<dbReference type="OrthoDB" id="287918at2"/>
<evidence type="ECO:0000256" key="2">
    <source>
        <dbReference type="SAM" id="MobiDB-lite"/>
    </source>
</evidence>
<accession>A0A239MX42</accession>
<dbReference type="AlphaFoldDB" id="A0A239MX42"/>
<dbReference type="Pfam" id="PF07883">
    <property type="entry name" value="Cupin_2"/>
    <property type="match status" value="1"/>
</dbReference>
<dbReference type="RefSeq" id="WP_089251986.1">
    <property type="nucleotide sequence ID" value="NZ_FZOW01000024.1"/>
</dbReference>
<protein>
    <submittedName>
        <fullName evidence="4">Cupin domain-containing protein</fullName>
    </submittedName>
</protein>
<dbReference type="PANTHER" id="PTHR35848">
    <property type="entry name" value="OXALATE-BINDING PROTEIN"/>
    <property type="match status" value="1"/>
</dbReference>
<proteinExistence type="predicted"/>
<dbReference type="InterPro" id="IPR051610">
    <property type="entry name" value="GPI/OXD"/>
</dbReference>
<name>A0A239MX42_9NOCA</name>
<feature type="compositionally biased region" description="Polar residues" evidence="2">
    <location>
        <begin position="1"/>
        <end position="13"/>
    </location>
</feature>